<dbReference type="Proteomes" id="UP001150678">
    <property type="component" value="Unassembled WGS sequence"/>
</dbReference>
<dbReference type="EMBL" id="JANIAN010000017">
    <property type="protein sequence ID" value="MDD2107393.1"/>
    <property type="molecule type" value="Genomic_DNA"/>
</dbReference>
<gene>
    <name evidence="1" type="ORF">NP533_14410</name>
</gene>
<sequence>MYTDYLTNPESYKQLEKYFFEIFNNELQKRRSIAKDFTSPHYSAHFADGTPFMDANPIFSAKNTRTGNILRVVITEDVSEYAINHNSIDDFEELCLIMKISDISLAQQDISSWIADQKE</sequence>
<reference evidence="1" key="1">
    <citation type="submission" date="2022-07" db="EMBL/GenBank/DDBJ databases">
        <title>Multi-strain Analysis of Pseudomonas putida Reveals Metabolic and Genetic Diversity.</title>
        <authorList>
            <person name="Monk J.M."/>
        </authorList>
    </citation>
    <scope>NUCLEOTIDE SEQUENCE</scope>
    <source>
        <strain evidence="1">17514</strain>
    </source>
</reference>
<dbReference type="RefSeq" id="WP_274079046.1">
    <property type="nucleotide sequence ID" value="NZ_JANIAN010000017.1"/>
</dbReference>
<evidence type="ECO:0000313" key="2">
    <source>
        <dbReference type="Proteomes" id="UP001150678"/>
    </source>
</evidence>
<proteinExistence type="predicted"/>
<protein>
    <submittedName>
        <fullName evidence="1">Uncharacterized protein</fullName>
    </submittedName>
</protein>
<dbReference type="AlphaFoldDB" id="A0A9X4HVC0"/>
<name>A0A9X4HVC0_9PSED</name>
<comment type="caution">
    <text evidence="1">The sequence shown here is derived from an EMBL/GenBank/DDBJ whole genome shotgun (WGS) entry which is preliminary data.</text>
</comment>
<evidence type="ECO:0000313" key="1">
    <source>
        <dbReference type="EMBL" id="MDD2107393.1"/>
    </source>
</evidence>
<accession>A0A9X4HVC0</accession>
<organism evidence="1 2">
    <name type="scientific">Pseudomonas asiatica</name>
    <dbReference type="NCBI Taxonomy" id="2219225"/>
    <lineage>
        <taxon>Bacteria</taxon>
        <taxon>Pseudomonadati</taxon>
        <taxon>Pseudomonadota</taxon>
        <taxon>Gammaproteobacteria</taxon>
        <taxon>Pseudomonadales</taxon>
        <taxon>Pseudomonadaceae</taxon>
        <taxon>Pseudomonas</taxon>
    </lineage>
</organism>